<proteinExistence type="predicted"/>
<dbReference type="Pfam" id="PF07883">
    <property type="entry name" value="Cupin_2"/>
    <property type="match status" value="1"/>
</dbReference>
<feature type="domain" description="Cupin type-2" evidence="1">
    <location>
        <begin position="36"/>
        <end position="100"/>
    </location>
</feature>
<dbReference type="InterPro" id="IPR013096">
    <property type="entry name" value="Cupin_2"/>
</dbReference>
<dbReference type="Gene3D" id="2.60.120.10">
    <property type="entry name" value="Jelly Rolls"/>
    <property type="match status" value="1"/>
</dbReference>
<keyword evidence="3" id="KW-1185">Reference proteome</keyword>
<evidence type="ECO:0000313" key="3">
    <source>
        <dbReference type="Proteomes" id="UP001501676"/>
    </source>
</evidence>
<evidence type="ECO:0000259" key="1">
    <source>
        <dbReference type="Pfam" id="PF07883"/>
    </source>
</evidence>
<gene>
    <name evidence="2" type="ORF">GCM10020369_64030</name>
</gene>
<dbReference type="SUPFAM" id="SSF51182">
    <property type="entry name" value="RmlC-like cupins"/>
    <property type="match status" value="1"/>
</dbReference>
<reference evidence="3" key="1">
    <citation type="journal article" date="2019" name="Int. J. Syst. Evol. Microbiol.">
        <title>The Global Catalogue of Microorganisms (GCM) 10K type strain sequencing project: providing services to taxonomists for standard genome sequencing and annotation.</title>
        <authorList>
            <consortium name="The Broad Institute Genomics Platform"/>
            <consortium name="The Broad Institute Genome Sequencing Center for Infectious Disease"/>
            <person name="Wu L."/>
            <person name="Ma J."/>
        </authorList>
    </citation>
    <scope>NUCLEOTIDE SEQUENCE [LARGE SCALE GENOMIC DNA]</scope>
    <source>
        <strain evidence="3">JCM 9458</strain>
    </source>
</reference>
<dbReference type="Proteomes" id="UP001501676">
    <property type="component" value="Unassembled WGS sequence"/>
</dbReference>
<accession>A0ABP6T6K0</accession>
<dbReference type="RefSeq" id="WP_345731979.1">
    <property type="nucleotide sequence ID" value="NZ_BAAAYN010000044.1"/>
</dbReference>
<name>A0ABP6T6K0_9ACTN</name>
<dbReference type="InterPro" id="IPR014710">
    <property type="entry name" value="RmlC-like_jellyroll"/>
</dbReference>
<sequence length="124" mass="12876">MPVLNAASAVTHEVHGSRFTSYVRPAAGSAELCAWRLDVPPGTTGVPHRPSREEVLAILGGAARVTLDGEVRTAVAGDVVLVPAGASFQLDVEGDEPLRAWVTTSVGLTALLEDGSTLTPPWAH</sequence>
<organism evidence="2 3">
    <name type="scientific">Cryptosporangium minutisporangium</name>
    <dbReference type="NCBI Taxonomy" id="113569"/>
    <lineage>
        <taxon>Bacteria</taxon>
        <taxon>Bacillati</taxon>
        <taxon>Actinomycetota</taxon>
        <taxon>Actinomycetes</taxon>
        <taxon>Cryptosporangiales</taxon>
        <taxon>Cryptosporangiaceae</taxon>
        <taxon>Cryptosporangium</taxon>
    </lineage>
</organism>
<dbReference type="InterPro" id="IPR011051">
    <property type="entry name" value="RmlC_Cupin_sf"/>
</dbReference>
<dbReference type="EMBL" id="BAAAYN010000044">
    <property type="protein sequence ID" value="GAA3394476.1"/>
    <property type="molecule type" value="Genomic_DNA"/>
</dbReference>
<protein>
    <submittedName>
        <fullName evidence="2">Cupin domain-containing protein</fullName>
    </submittedName>
</protein>
<evidence type="ECO:0000313" key="2">
    <source>
        <dbReference type="EMBL" id="GAA3394476.1"/>
    </source>
</evidence>
<comment type="caution">
    <text evidence="2">The sequence shown here is derived from an EMBL/GenBank/DDBJ whole genome shotgun (WGS) entry which is preliminary data.</text>
</comment>